<name>A0A183V2M6_TOXCA</name>
<dbReference type="AlphaFoldDB" id="A0A183V2M6"/>
<accession>A0A183V2M6</accession>
<gene>
    <name evidence="1" type="ORF">TCNE_LOCUS14996</name>
</gene>
<evidence type="ECO:0000313" key="3">
    <source>
        <dbReference type="WBParaSite" id="TCNE_0001499601-mRNA-1"/>
    </source>
</evidence>
<dbReference type="WBParaSite" id="TCNE_0001499601-mRNA-1">
    <property type="protein sequence ID" value="TCNE_0001499601-mRNA-1"/>
    <property type="gene ID" value="TCNE_0001499601"/>
</dbReference>
<evidence type="ECO:0000313" key="2">
    <source>
        <dbReference type="Proteomes" id="UP000050794"/>
    </source>
</evidence>
<keyword evidence="2" id="KW-1185">Reference proteome</keyword>
<organism evidence="2 3">
    <name type="scientific">Toxocara canis</name>
    <name type="common">Canine roundworm</name>
    <dbReference type="NCBI Taxonomy" id="6265"/>
    <lineage>
        <taxon>Eukaryota</taxon>
        <taxon>Metazoa</taxon>
        <taxon>Ecdysozoa</taxon>
        <taxon>Nematoda</taxon>
        <taxon>Chromadorea</taxon>
        <taxon>Rhabditida</taxon>
        <taxon>Spirurina</taxon>
        <taxon>Ascaridomorpha</taxon>
        <taxon>Ascaridoidea</taxon>
        <taxon>Toxocaridae</taxon>
        <taxon>Toxocara</taxon>
    </lineage>
</organism>
<sequence>MQQLRQGRNAWQSSCNGIDDVVCGVWRGEDVLHGRNAHRMLRLWRKCLHIFVMEHFHESTRRLSVPGVSQHELRAKCRNGSA</sequence>
<dbReference type="EMBL" id="UYWY01022572">
    <property type="protein sequence ID" value="VDM46317.1"/>
    <property type="molecule type" value="Genomic_DNA"/>
</dbReference>
<evidence type="ECO:0000313" key="1">
    <source>
        <dbReference type="EMBL" id="VDM46317.1"/>
    </source>
</evidence>
<dbReference type="Proteomes" id="UP000050794">
    <property type="component" value="Unassembled WGS sequence"/>
</dbReference>
<protein>
    <submittedName>
        <fullName evidence="1 3">Uncharacterized protein</fullName>
    </submittedName>
</protein>
<reference evidence="3" key="1">
    <citation type="submission" date="2016-06" db="UniProtKB">
        <authorList>
            <consortium name="WormBaseParasite"/>
        </authorList>
    </citation>
    <scope>IDENTIFICATION</scope>
</reference>
<proteinExistence type="predicted"/>
<reference evidence="1 2" key="2">
    <citation type="submission" date="2018-11" db="EMBL/GenBank/DDBJ databases">
        <authorList>
            <consortium name="Pathogen Informatics"/>
        </authorList>
    </citation>
    <scope>NUCLEOTIDE SEQUENCE [LARGE SCALE GENOMIC DNA]</scope>
</reference>